<feature type="domain" description="HTH marR-type" evidence="4">
    <location>
        <begin position="6"/>
        <end position="151"/>
    </location>
</feature>
<dbReference type="InterPro" id="IPR036388">
    <property type="entry name" value="WH-like_DNA-bd_sf"/>
</dbReference>
<dbReference type="GO" id="GO:0003677">
    <property type="term" value="F:DNA binding"/>
    <property type="evidence" value="ECO:0007669"/>
    <property type="project" value="UniProtKB-KW"/>
</dbReference>
<evidence type="ECO:0000256" key="3">
    <source>
        <dbReference type="ARBA" id="ARBA00023163"/>
    </source>
</evidence>
<dbReference type="EMBL" id="LR031358">
    <property type="protein sequence ID" value="VDB97458.1"/>
    <property type="molecule type" value="Genomic_DNA"/>
</dbReference>
<keyword evidence="2" id="KW-0238">DNA-binding</keyword>
<reference evidence="6 8" key="2">
    <citation type="submission" date="2018-08" db="EMBL/GenBank/DDBJ databases">
        <authorList>
            <person name="Lorentzen P. G. S. M."/>
        </authorList>
    </citation>
    <scope>NUCLEOTIDE SEQUENCE [LARGE SCALE GENOMIC DNA]</scope>
    <source>
        <strain evidence="6 8">CRBO_1381</strain>
    </source>
</reference>
<dbReference type="AlphaFoldDB" id="A0A6H3GW49"/>
<evidence type="ECO:0000259" key="4">
    <source>
        <dbReference type="PROSITE" id="PS50995"/>
    </source>
</evidence>
<dbReference type="PROSITE" id="PS50995">
    <property type="entry name" value="HTH_MARR_2"/>
    <property type="match status" value="1"/>
</dbReference>
<dbReference type="InterPro" id="IPR052067">
    <property type="entry name" value="Metal_resp_HTH_trans_reg"/>
</dbReference>
<evidence type="ECO:0000313" key="8">
    <source>
        <dbReference type="Proteomes" id="UP000294726"/>
    </source>
</evidence>
<keyword evidence="1" id="KW-0805">Transcription regulation</keyword>
<dbReference type="InterPro" id="IPR011991">
    <property type="entry name" value="ArsR-like_HTH"/>
</dbReference>
<dbReference type="SMART" id="SM00347">
    <property type="entry name" value="HTH_MARR"/>
    <property type="match status" value="1"/>
</dbReference>
<organism evidence="5 7">
    <name type="scientific">Oenococcus oeni</name>
    <name type="common">Leuconostoc oenos</name>
    <dbReference type="NCBI Taxonomy" id="1247"/>
    <lineage>
        <taxon>Bacteria</taxon>
        <taxon>Bacillati</taxon>
        <taxon>Bacillota</taxon>
        <taxon>Bacilli</taxon>
        <taxon>Lactobacillales</taxon>
        <taxon>Lactobacillaceae</taxon>
        <taxon>Oenococcus</taxon>
    </lineage>
</organism>
<dbReference type="RefSeq" id="WP_002817074.1">
    <property type="nucleotide sequence ID" value="NZ_CP038451.1"/>
</dbReference>
<gene>
    <name evidence="5" type="ORF">ATX59_02375</name>
    <name evidence="6" type="ORF">OENI_0457</name>
</gene>
<evidence type="ECO:0000313" key="5">
    <source>
        <dbReference type="EMBL" id="OIM21725.1"/>
    </source>
</evidence>
<sequence>MNDKQYQEIASLLERLSRNNAMSIYGNWIKNSFSKELIASVSVLTHNDLKILDSLFKQDLSISDVVSRTGLSQGGVSRRVNMMSKKGIIHKYQNDKNKKTVFLKLNPIGQELVDFHRKLHDHIKEIFFQKTQRFNEEQIRVVISFLEAILT</sequence>
<evidence type="ECO:0000256" key="1">
    <source>
        <dbReference type="ARBA" id="ARBA00023015"/>
    </source>
</evidence>
<dbReference type="Proteomes" id="UP000181728">
    <property type="component" value="Unassembled WGS sequence"/>
</dbReference>
<dbReference type="Gene3D" id="1.10.10.10">
    <property type="entry name" value="Winged helix-like DNA-binding domain superfamily/Winged helix DNA-binding domain"/>
    <property type="match status" value="1"/>
</dbReference>
<dbReference type="PANTHER" id="PTHR35790">
    <property type="entry name" value="HTH-TYPE TRANSCRIPTIONAL REGULATOR PCHR"/>
    <property type="match status" value="1"/>
</dbReference>
<dbReference type="EMBL" id="MLOK01000026">
    <property type="protein sequence ID" value="OIM21725.1"/>
    <property type="molecule type" value="Genomic_DNA"/>
</dbReference>
<name>A0A6H3GW49_OENOE</name>
<dbReference type="Pfam" id="PF13412">
    <property type="entry name" value="HTH_24"/>
    <property type="match status" value="1"/>
</dbReference>
<evidence type="ECO:0000256" key="2">
    <source>
        <dbReference type="ARBA" id="ARBA00023125"/>
    </source>
</evidence>
<dbReference type="InterPro" id="IPR036390">
    <property type="entry name" value="WH_DNA-bd_sf"/>
</dbReference>
<reference evidence="5 7" key="1">
    <citation type="journal article" date="2016" name="BMC Genomics">
        <title>Consensus pan-genome assembly of the specialised wine bacterium Oenococcus oeni.</title>
        <authorList>
            <person name="Sternes P.R."/>
            <person name="Borneman A.R."/>
        </authorList>
    </citation>
    <scope>NUCLEOTIDE SEQUENCE [LARGE SCALE GENOMIC DNA]</scope>
    <source>
        <strain evidence="5 7">AWRIB661</strain>
    </source>
</reference>
<proteinExistence type="predicted"/>
<dbReference type="InterPro" id="IPR000835">
    <property type="entry name" value="HTH_MarR-typ"/>
</dbReference>
<dbReference type="GO" id="GO:0003700">
    <property type="term" value="F:DNA-binding transcription factor activity"/>
    <property type="evidence" value="ECO:0007669"/>
    <property type="project" value="InterPro"/>
</dbReference>
<protein>
    <submittedName>
        <fullName evidence="5">ArsR family transcriptional regulator</fullName>
    </submittedName>
</protein>
<dbReference type="Proteomes" id="UP000294726">
    <property type="component" value="Chromosome"/>
</dbReference>
<dbReference type="PANTHER" id="PTHR35790:SF4">
    <property type="entry name" value="HTH-TYPE TRANSCRIPTIONAL REGULATOR PCHR"/>
    <property type="match status" value="1"/>
</dbReference>
<dbReference type="CDD" id="cd00090">
    <property type="entry name" value="HTH_ARSR"/>
    <property type="match status" value="1"/>
</dbReference>
<accession>A0A6H3GW49</accession>
<dbReference type="SUPFAM" id="SSF46785">
    <property type="entry name" value="Winged helix' DNA-binding domain"/>
    <property type="match status" value="1"/>
</dbReference>
<keyword evidence="3" id="KW-0804">Transcription</keyword>
<evidence type="ECO:0000313" key="6">
    <source>
        <dbReference type="EMBL" id="VDB97458.1"/>
    </source>
</evidence>
<evidence type="ECO:0000313" key="7">
    <source>
        <dbReference type="Proteomes" id="UP000181728"/>
    </source>
</evidence>